<dbReference type="SUPFAM" id="SSF74650">
    <property type="entry name" value="Galactose mutarotase-like"/>
    <property type="match status" value="1"/>
</dbReference>
<keyword evidence="6" id="KW-0256">Endoplasmic reticulum</keyword>
<dbReference type="GO" id="GO:0090599">
    <property type="term" value="F:alpha-glucosidase activity"/>
    <property type="evidence" value="ECO:0007669"/>
    <property type="project" value="TreeGrafter"/>
</dbReference>
<dbReference type="RefSeq" id="XP_012191598.1">
    <property type="nucleotide sequence ID" value="XM_012336208.1"/>
</dbReference>
<evidence type="ECO:0000313" key="17">
    <source>
        <dbReference type="EMBL" id="GAC98011.1"/>
    </source>
</evidence>
<keyword evidence="7" id="KW-0325">Glycoprotein</keyword>
<feature type="compositionally biased region" description="Basic and acidic residues" evidence="11">
    <location>
        <begin position="301"/>
        <end position="310"/>
    </location>
</feature>
<keyword evidence="8 10" id="KW-0326">Glycosidase</keyword>
<feature type="domain" description="Glycoside hydrolase family 31 N-terminal" evidence="14">
    <location>
        <begin position="139"/>
        <end position="409"/>
    </location>
</feature>
<evidence type="ECO:0000256" key="6">
    <source>
        <dbReference type="ARBA" id="ARBA00022824"/>
    </source>
</evidence>
<dbReference type="CDD" id="cd14752">
    <property type="entry name" value="GH31_N"/>
    <property type="match status" value="1"/>
</dbReference>
<dbReference type="GO" id="GO:0030246">
    <property type="term" value="F:carbohydrate binding"/>
    <property type="evidence" value="ECO:0007669"/>
    <property type="project" value="InterPro"/>
</dbReference>
<gene>
    <name evidence="17" type="ORF">PHSY_005599</name>
</gene>
<dbReference type="PANTHER" id="PTHR22762:SF54">
    <property type="entry name" value="BCDNA.GH04962"/>
    <property type="match status" value="1"/>
</dbReference>
<dbReference type="Gene3D" id="3.20.20.80">
    <property type="entry name" value="Glycosidases"/>
    <property type="match status" value="2"/>
</dbReference>
<dbReference type="InterPro" id="IPR025887">
    <property type="entry name" value="Glyco_hydro_31_N_dom"/>
</dbReference>
<feature type="domain" description="Glycoside hydrolase family 31 TIM barrel" evidence="13">
    <location>
        <begin position="461"/>
        <end position="804"/>
    </location>
</feature>
<keyword evidence="12" id="KW-1133">Transmembrane helix</keyword>
<proteinExistence type="inferred from homology"/>
<evidence type="ECO:0000256" key="10">
    <source>
        <dbReference type="RuleBase" id="RU361185"/>
    </source>
</evidence>
<dbReference type="GeneID" id="24110877"/>
<evidence type="ECO:0000256" key="1">
    <source>
        <dbReference type="ARBA" id="ARBA00004240"/>
    </source>
</evidence>
<organism evidence="17 18">
    <name type="scientific">Pseudozyma hubeiensis (strain SY62)</name>
    <name type="common">Yeast</name>
    <dbReference type="NCBI Taxonomy" id="1305764"/>
    <lineage>
        <taxon>Eukaryota</taxon>
        <taxon>Fungi</taxon>
        <taxon>Dikarya</taxon>
        <taxon>Basidiomycota</taxon>
        <taxon>Ustilaginomycotina</taxon>
        <taxon>Ustilaginomycetes</taxon>
        <taxon>Ustilaginales</taxon>
        <taxon>Ustilaginaceae</taxon>
        <taxon>Pseudozyma</taxon>
    </lineage>
</organism>
<dbReference type="PANTHER" id="PTHR22762">
    <property type="entry name" value="ALPHA-GLUCOSIDASE"/>
    <property type="match status" value="1"/>
</dbReference>
<keyword evidence="5 10" id="KW-0378">Hydrolase</keyword>
<reference evidence="18" key="1">
    <citation type="journal article" date="2013" name="Genome Announc.">
        <title>Draft genome sequence of the basidiomycetous yeast-like fungus Pseudozyma hubeiensis SY62, which produces an abundant amount of the biosurfactant mannosylerythritol lipids.</title>
        <authorList>
            <person name="Konishi M."/>
            <person name="Hatada Y."/>
            <person name="Horiuchi J."/>
        </authorList>
    </citation>
    <scope>NUCLEOTIDE SEQUENCE [LARGE SCALE GENOMIC DNA]</scope>
    <source>
        <strain evidence="18">SY62</strain>
    </source>
</reference>
<evidence type="ECO:0000256" key="2">
    <source>
        <dbReference type="ARBA" id="ARBA00004833"/>
    </source>
</evidence>
<keyword evidence="12" id="KW-0812">Transmembrane</keyword>
<evidence type="ECO:0000256" key="8">
    <source>
        <dbReference type="ARBA" id="ARBA00023295"/>
    </source>
</evidence>
<dbReference type="GO" id="GO:0005975">
    <property type="term" value="P:carbohydrate metabolic process"/>
    <property type="evidence" value="ECO:0007669"/>
    <property type="project" value="InterPro"/>
</dbReference>
<dbReference type="InterPro" id="IPR033403">
    <property type="entry name" value="DUF5110"/>
</dbReference>
<evidence type="ECO:0000256" key="5">
    <source>
        <dbReference type="ARBA" id="ARBA00022801"/>
    </source>
</evidence>
<dbReference type="Pfam" id="PF21365">
    <property type="entry name" value="Glyco_hydro_31_3rd"/>
    <property type="match status" value="1"/>
</dbReference>
<evidence type="ECO:0000259" key="14">
    <source>
        <dbReference type="Pfam" id="PF13802"/>
    </source>
</evidence>
<dbReference type="InterPro" id="IPR011013">
    <property type="entry name" value="Gal_mutarotase_sf_dom"/>
</dbReference>
<evidence type="ECO:0000259" key="13">
    <source>
        <dbReference type="Pfam" id="PF01055"/>
    </source>
</evidence>
<dbReference type="Pfam" id="PF01055">
    <property type="entry name" value="Glyco_hydro_31_2nd"/>
    <property type="match status" value="1"/>
</dbReference>
<evidence type="ECO:0000256" key="3">
    <source>
        <dbReference type="ARBA" id="ARBA00007806"/>
    </source>
</evidence>
<dbReference type="OrthoDB" id="3237269at2759"/>
<dbReference type="CDD" id="cd06603">
    <property type="entry name" value="GH31_GANC_GANAB_alpha"/>
    <property type="match status" value="1"/>
</dbReference>
<feature type="region of interest" description="Disordered" evidence="11">
    <location>
        <begin position="290"/>
        <end position="310"/>
    </location>
</feature>
<feature type="transmembrane region" description="Helical" evidence="12">
    <location>
        <begin position="45"/>
        <end position="62"/>
    </location>
</feature>
<name>R9P9G4_PSEHS</name>
<feature type="domain" description="DUF5110" evidence="15">
    <location>
        <begin position="945"/>
        <end position="974"/>
    </location>
</feature>
<comment type="subcellular location">
    <subcellularLocation>
        <location evidence="1">Endoplasmic reticulum</location>
    </subcellularLocation>
</comment>
<dbReference type="InterPro" id="IPR017853">
    <property type="entry name" value="GH"/>
</dbReference>
<dbReference type="SUPFAM" id="SSF51445">
    <property type="entry name" value="(Trans)glycosidases"/>
    <property type="match status" value="1"/>
</dbReference>
<dbReference type="EMBL" id="DF238815">
    <property type="protein sequence ID" value="GAC98011.1"/>
    <property type="molecule type" value="Genomic_DNA"/>
</dbReference>
<sequence length="1099" mass="124635">MARTEPRRYKPRETTHSLLSCHLLNSSRSIVISGTYVDMISKRRWTCTLLCSCLFIVAALVAQRAEAVREHDFKKCRDSSFCRRIRRQSDYVEQWQKDHNQRFTSPYFVPDHAPTFVHTNASITLPLSSALHPDIQFELSLTFFKDGTARVRADQVGDRYGGWKRYDEAAVWAIEQLPELASDPSDTRVQTNTHGFQLDFGPQLSRSLKLSYSPLKLEILRDGETQVVLNDRGLLHMEHYRQKPEPFPTVKQEDQEVPQLVFQRNKRSILSAPSASQFSESLVSQWAGFEQEDSGEWEETWASRRDSKPKGPEALALDITFPGYTHLFGLPEHASPLSLRSTRAPIGLDAAQDEEGRFNEPYRLMNTDVFEYDYDSPMSLYGSVPVLHAQSKDRAVSVFWLNGAETWIDLHKSTSSTSKASGVDSHSHFFSESGILDLFIFTSADAQTNMAHFTKTVGRTVLPQYFAIGYHQCRWNYLTDTDVKDVSQRFDDEDIPMDVMWLDIEYSKDHMYGVWDEKAFKDPEAMVKALDDKGRKLVIIVDPHLKRTRDYWLYADAQDKKLLVKDSDGKGEYEGWCWSGSASWLDMFEPASWQWWADQFSLAGSKLAGKIRANARNVFVWNDMNEPAIFNGPEVTSPKDVIHAGGWEHRDLHNINGILFHNQTARGLRDRELNVPASLGGGKARRPFVLSRAWWVGTQKYGAIWTGDNLGTWEHLAVSVPMILANNIGGMSFCGADIGGFFGNPSPDMLVRWYQAGIFEPFFRAHAHIDTKRREPYLLEEPLRSAVRDLIKLRYQMLPMWYTAFKDNAVTGMPVLRPQYLMFPGHADGFHIDTQYYIGDSGLLVRPAVDKDVESVQVYLAEDRPYYNFFTHEIYQGSESGRSVTVPAPLTEQLPLLHRGGSILPLRERARRAAELGRSDPFTLVIALDKKERTGKSGSSNVLAEGSLYLDDGQTYDFEEGQFVWRRFEWTRDRTSGTDSLRSIDEATVKMADTHLVLGDSKQLLPYHDKNAFAESIKGVRVSKLVVLGLEREPKAIRIDGKRVGGQTTATAVEWDWKSGTSSSSKGVAFGLGSSKASELIVKDPGVAVVSDWTVEFDF</sequence>
<dbReference type="eggNOG" id="KOG1066">
    <property type="taxonomic scope" value="Eukaryota"/>
</dbReference>
<dbReference type="AlphaFoldDB" id="R9P9G4"/>
<evidence type="ECO:0000259" key="15">
    <source>
        <dbReference type="Pfam" id="PF17137"/>
    </source>
</evidence>
<dbReference type="Gene3D" id="2.60.40.1760">
    <property type="entry name" value="glycosyl hydrolase (family 31)"/>
    <property type="match status" value="1"/>
</dbReference>
<evidence type="ECO:0000256" key="9">
    <source>
        <dbReference type="ARBA" id="ARBA00042895"/>
    </source>
</evidence>
<evidence type="ECO:0000256" key="4">
    <source>
        <dbReference type="ARBA" id="ARBA00022729"/>
    </source>
</evidence>
<evidence type="ECO:0000256" key="11">
    <source>
        <dbReference type="SAM" id="MobiDB-lite"/>
    </source>
</evidence>
<evidence type="ECO:0000313" key="18">
    <source>
        <dbReference type="Proteomes" id="UP000014071"/>
    </source>
</evidence>
<dbReference type="Pfam" id="PF13802">
    <property type="entry name" value="Gal_mutarotas_2"/>
    <property type="match status" value="1"/>
</dbReference>
<dbReference type="GO" id="GO:0006491">
    <property type="term" value="P:N-glycan processing"/>
    <property type="evidence" value="ECO:0007669"/>
    <property type="project" value="TreeGrafter"/>
</dbReference>
<comment type="similarity">
    <text evidence="3 10">Belongs to the glycosyl hydrolase 31 family.</text>
</comment>
<dbReference type="GO" id="GO:0017177">
    <property type="term" value="C:glucosidase II complex"/>
    <property type="evidence" value="ECO:0007669"/>
    <property type="project" value="TreeGrafter"/>
</dbReference>
<dbReference type="InterPro" id="IPR000322">
    <property type="entry name" value="Glyco_hydro_31_TIM"/>
</dbReference>
<keyword evidence="18" id="KW-1185">Reference proteome</keyword>
<dbReference type="Gene3D" id="2.60.40.1180">
    <property type="entry name" value="Golgi alpha-mannosidase II"/>
    <property type="match status" value="2"/>
</dbReference>
<dbReference type="STRING" id="1305764.R9P9G4"/>
<dbReference type="Proteomes" id="UP000014071">
    <property type="component" value="Unassembled WGS sequence"/>
</dbReference>
<dbReference type="InterPro" id="IPR013780">
    <property type="entry name" value="Glyco_hydro_b"/>
</dbReference>
<feature type="compositionally biased region" description="Acidic residues" evidence="11">
    <location>
        <begin position="290"/>
        <end position="299"/>
    </location>
</feature>
<keyword evidence="4" id="KW-0732">Signal</keyword>
<evidence type="ECO:0000256" key="7">
    <source>
        <dbReference type="ARBA" id="ARBA00023180"/>
    </source>
</evidence>
<accession>R9P9G4</accession>
<evidence type="ECO:0000256" key="12">
    <source>
        <dbReference type="SAM" id="Phobius"/>
    </source>
</evidence>
<protein>
    <recommendedName>
        <fullName evidence="9">Glucosidase II subunit alpha</fullName>
    </recommendedName>
</protein>
<keyword evidence="12" id="KW-0472">Membrane</keyword>
<dbReference type="Pfam" id="PF17137">
    <property type="entry name" value="DUF5110"/>
    <property type="match status" value="1"/>
</dbReference>
<dbReference type="HOGENOM" id="CLU_000631_7_0_1"/>
<comment type="pathway">
    <text evidence="2">Glycan metabolism; N-glycan metabolism.</text>
</comment>
<feature type="domain" description="Glycosyl hydrolase family 31 C-terminal" evidence="16">
    <location>
        <begin position="812"/>
        <end position="904"/>
    </location>
</feature>
<evidence type="ECO:0000259" key="16">
    <source>
        <dbReference type="Pfam" id="PF21365"/>
    </source>
</evidence>
<dbReference type="SUPFAM" id="SSF51011">
    <property type="entry name" value="Glycosyl hydrolase domain"/>
    <property type="match status" value="1"/>
</dbReference>
<dbReference type="InterPro" id="IPR048395">
    <property type="entry name" value="Glyco_hydro_31_C"/>
</dbReference>